<evidence type="ECO:0000313" key="1">
    <source>
        <dbReference type="EMBL" id="GBN98463.1"/>
    </source>
</evidence>
<comment type="caution">
    <text evidence="1">The sequence shown here is derived from an EMBL/GenBank/DDBJ whole genome shotgun (WGS) entry which is preliminary data.</text>
</comment>
<sequence length="137" mass="15458">MNLNLRFCAKNPKLGWGSGDRDGREECRDGGAISTWFVCCCRWCSTRIYYLLKECPIGSSVSRAGRRYGSIKESPAMATLTLMLKCCYAPCFSWVFKLLQVLVRHTGRTISQNCFFICEKPRMGNLSALLPVSVLKI</sequence>
<reference evidence="1 2" key="1">
    <citation type="journal article" date="2019" name="Sci. Rep.">
        <title>Orb-weaving spider Araneus ventricosus genome elucidates the spidroin gene catalogue.</title>
        <authorList>
            <person name="Kono N."/>
            <person name="Nakamura H."/>
            <person name="Ohtoshi R."/>
            <person name="Moran D.A.P."/>
            <person name="Shinohara A."/>
            <person name="Yoshida Y."/>
            <person name="Fujiwara M."/>
            <person name="Mori M."/>
            <person name="Tomita M."/>
            <person name="Arakawa K."/>
        </authorList>
    </citation>
    <scope>NUCLEOTIDE SEQUENCE [LARGE SCALE GENOMIC DNA]</scope>
</reference>
<dbReference type="AlphaFoldDB" id="A0A4Y2TFB4"/>
<accession>A0A4Y2TFB4</accession>
<proteinExistence type="predicted"/>
<organism evidence="1 2">
    <name type="scientific">Araneus ventricosus</name>
    <name type="common">Orbweaver spider</name>
    <name type="synonym">Epeira ventricosa</name>
    <dbReference type="NCBI Taxonomy" id="182803"/>
    <lineage>
        <taxon>Eukaryota</taxon>
        <taxon>Metazoa</taxon>
        <taxon>Ecdysozoa</taxon>
        <taxon>Arthropoda</taxon>
        <taxon>Chelicerata</taxon>
        <taxon>Arachnida</taxon>
        <taxon>Araneae</taxon>
        <taxon>Araneomorphae</taxon>
        <taxon>Entelegynae</taxon>
        <taxon>Araneoidea</taxon>
        <taxon>Araneidae</taxon>
        <taxon>Araneus</taxon>
    </lineage>
</organism>
<dbReference type="EMBL" id="BGPR01027734">
    <property type="protein sequence ID" value="GBN98463.1"/>
    <property type="molecule type" value="Genomic_DNA"/>
</dbReference>
<evidence type="ECO:0000313" key="2">
    <source>
        <dbReference type="Proteomes" id="UP000499080"/>
    </source>
</evidence>
<keyword evidence="2" id="KW-1185">Reference proteome</keyword>
<name>A0A4Y2TFB4_ARAVE</name>
<gene>
    <name evidence="1" type="ORF">AVEN_193979_1</name>
</gene>
<dbReference type="Proteomes" id="UP000499080">
    <property type="component" value="Unassembled WGS sequence"/>
</dbReference>
<protein>
    <submittedName>
        <fullName evidence="1">Uncharacterized protein</fullName>
    </submittedName>
</protein>